<dbReference type="GO" id="GO:0043457">
    <property type="term" value="P:regulation of cellular respiration"/>
    <property type="evidence" value="ECO:0007669"/>
    <property type="project" value="InterPro"/>
</dbReference>
<dbReference type="PANTHER" id="PTHR47188:SF1">
    <property type="entry name" value="PROTEIN TAR1"/>
    <property type="match status" value="1"/>
</dbReference>
<organism evidence="1">
    <name type="scientific">Brassica napus</name>
    <name type="common">Rape</name>
    <dbReference type="NCBI Taxonomy" id="3708"/>
    <lineage>
        <taxon>Eukaryota</taxon>
        <taxon>Viridiplantae</taxon>
        <taxon>Streptophyta</taxon>
        <taxon>Embryophyta</taxon>
        <taxon>Tracheophyta</taxon>
        <taxon>Spermatophyta</taxon>
        <taxon>Magnoliopsida</taxon>
        <taxon>eudicotyledons</taxon>
        <taxon>Gunneridae</taxon>
        <taxon>Pentapetalae</taxon>
        <taxon>rosids</taxon>
        <taxon>malvids</taxon>
        <taxon>Brassicales</taxon>
        <taxon>Brassicaceae</taxon>
        <taxon>Brassiceae</taxon>
        <taxon>Brassica</taxon>
    </lineage>
</organism>
<gene>
    <name evidence="1" type="ORF">DARMORV10_A06P26220.1</name>
</gene>
<feature type="non-terminal residue" evidence="1">
    <location>
        <position position="101"/>
    </location>
</feature>
<dbReference type="EMBL" id="HG994360">
    <property type="protein sequence ID" value="CAF2086785.1"/>
    <property type="molecule type" value="Genomic_DNA"/>
</dbReference>
<protein>
    <submittedName>
        <fullName evidence="1">(rape) hypothetical protein</fullName>
    </submittedName>
</protein>
<dbReference type="AlphaFoldDB" id="A0A816SHV1"/>
<dbReference type="Proteomes" id="UP001295469">
    <property type="component" value="Chromosome A06"/>
</dbReference>
<dbReference type="PANTHER" id="PTHR47188">
    <property type="entry name" value="PROTEIN TAR1"/>
    <property type="match status" value="1"/>
</dbReference>
<name>A0A816SHV1_BRANA</name>
<dbReference type="InterPro" id="IPR044792">
    <property type="entry name" value="TAR1"/>
</dbReference>
<accession>A0A816SHV1</accession>
<evidence type="ECO:0000313" key="1">
    <source>
        <dbReference type="EMBL" id="CAF2086785.1"/>
    </source>
</evidence>
<proteinExistence type="predicted"/>
<sequence length="101" mass="10885">IFATTTKICTDGRSARARALGFAATAAPSLLIEAWLLPDGRSFAPIPKSDERFARQYRCGPPPEFPLASPRSGIVHHLSVPTGMLTLEPFSEDQGRSAVHP</sequence>
<reference evidence="1" key="1">
    <citation type="submission" date="2021-01" db="EMBL/GenBank/DDBJ databases">
        <authorList>
            <consortium name="Genoscope - CEA"/>
            <person name="William W."/>
        </authorList>
    </citation>
    <scope>NUCLEOTIDE SEQUENCE</scope>
</reference>